<dbReference type="PANTHER" id="PTHR12612">
    <property type="entry name" value="NUCLEAR TRANSPORT FACTOR 2"/>
    <property type="match status" value="1"/>
</dbReference>
<evidence type="ECO:0000259" key="2">
    <source>
        <dbReference type="PROSITE" id="PS50177"/>
    </source>
</evidence>
<comment type="subcellular location">
    <subcellularLocation>
        <location evidence="1">Cytoplasm</location>
    </subcellularLocation>
    <subcellularLocation>
        <location evidence="1">Nucleus</location>
    </subcellularLocation>
</comment>
<dbReference type="GO" id="GO:0015031">
    <property type="term" value="P:protein transport"/>
    <property type="evidence" value="ECO:0007669"/>
    <property type="project" value="UniProtKB-KW"/>
</dbReference>
<dbReference type="InterPro" id="IPR002075">
    <property type="entry name" value="NTF2_dom"/>
</dbReference>
<evidence type="ECO:0000313" key="3">
    <source>
        <dbReference type="EMBL" id="CAJ2504805.1"/>
    </source>
</evidence>
<dbReference type="GO" id="GO:0005737">
    <property type="term" value="C:cytoplasm"/>
    <property type="evidence" value="ECO:0007669"/>
    <property type="project" value="UniProtKB-SubCell"/>
</dbReference>
<comment type="function">
    <text evidence="1">Has a role in nuclear-cytoplasmic transport of proteins and mRNAs.</text>
</comment>
<name>A0AAI8VH43_9PEZI</name>
<dbReference type="PROSITE" id="PS50177">
    <property type="entry name" value="NTF2_DOMAIN"/>
    <property type="match status" value="1"/>
</dbReference>
<dbReference type="SUPFAM" id="SSF54427">
    <property type="entry name" value="NTF2-like"/>
    <property type="match status" value="1"/>
</dbReference>
<keyword evidence="1" id="KW-0653">Protein transport</keyword>
<organism evidence="3 4">
    <name type="scientific">Anthostomella pinea</name>
    <dbReference type="NCBI Taxonomy" id="933095"/>
    <lineage>
        <taxon>Eukaryota</taxon>
        <taxon>Fungi</taxon>
        <taxon>Dikarya</taxon>
        <taxon>Ascomycota</taxon>
        <taxon>Pezizomycotina</taxon>
        <taxon>Sordariomycetes</taxon>
        <taxon>Xylariomycetidae</taxon>
        <taxon>Xylariales</taxon>
        <taxon>Xylariaceae</taxon>
        <taxon>Anthostomella</taxon>
    </lineage>
</organism>
<reference evidence="3" key="1">
    <citation type="submission" date="2023-10" db="EMBL/GenBank/DDBJ databases">
        <authorList>
            <person name="Hackl T."/>
        </authorList>
    </citation>
    <scope>NUCLEOTIDE SEQUENCE</scope>
</reference>
<dbReference type="Proteomes" id="UP001295740">
    <property type="component" value="Unassembled WGS sequence"/>
</dbReference>
<sequence length="125" mass="14055">MAIPSDHIIANFVQPYYTKFAADRAGFVNEYYRTDSTFTFESNTAQGVDAIRAQWSVEHLQTAKLQITTVNAQQSVDGSIIVLVTGLMQLTETDAPMNFAHSMLLKTDAEQKPYCFNDMFKLVYG</sequence>
<dbReference type="InterPro" id="IPR018222">
    <property type="entry name" value="Nuclear_transport_factor_2_euk"/>
</dbReference>
<dbReference type="InterPro" id="IPR045875">
    <property type="entry name" value="NTF2"/>
</dbReference>
<accession>A0AAI8VH43</accession>
<feature type="domain" description="NTF2" evidence="2">
    <location>
        <begin position="8"/>
        <end position="122"/>
    </location>
</feature>
<keyword evidence="1" id="KW-0539">Nucleus</keyword>
<proteinExistence type="predicted"/>
<dbReference type="InterPro" id="IPR032710">
    <property type="entry name" value="NTF2-like_dom_sf"/>
</dbReference>
<dbReference type="Pfam" id="PF02136">
    <property type="entry name" value="NTF2"/>
    <property type="match status" value="1"/>
</dbReference>
<keyword evidence="1" id="KW-0963">Cytoplasm</keyword>
<keyword evidence="4" id="KW-1185">Reference proteome</keyword>
<dbReference type="EMBL" id="CAUWAG010000007">
    <property type="protein sequence ID" value="CAJ2504805.1"/>
    <property type="molecule type" value="Genomic_DNA"/>
</dbReference>
<dbReference type="Gene3D" id="3.10.450.50">
    <property type="match status" value="1"/>
</dbReference>
<gene>
    <name evidence="3" type="ORF">KHLLAP_LOCUS5273</name>
</gene>
<comment type="caution">
    <text evidence="3">The sequence shown here is derived from an EMBL/GenBank/DDBJ whole genome shotgun (WGS) entry which is preliminary data.</text>
</comment>
<keyword evidence="1" id="KW-0813">Transport</keyword>
<dbReference type="GO" id="GO:0006913">
    <property type="term" value="P:nucleocytoplasmic transport"/>
    <property type="evidence" value="ECO:0007669"/>
    <property type="project" value="UniProtKB-UniRule"/>
</dbReference>
<evidence type="ECO:0000256" key="1">
    <source>
        <dbReference type="RuleBase" id="RU369002"/>
    </source>
</evidence>
<dbReference type="GO" id="GO:0005634">
    <property type="term" value="C:nucleus"/>
    <property type="evidence" value="ECO:0007669"/>
    <property type="project" value="UniProtKB-SubCell"/>
</dbReference>
<evidence type="ECO:0000313" key="4">
    <source>
        <dbReference type="Proteomes" id="UP001295740"/>
    </source>
</evidence>
<dbReference type="GO" id="GO:0051028">
    <property type="term" value="P:mRNA transport"/>
    <property type="evidence" value="ECO:0007669"/>
    <property type="project" value="UniProtKB-UniRule"/>
</dbReference>
<protein>
    <recommendedName>
        <fullName evidence="1">Nuclear transport factor 2</fullName>
        <shortName evidence="1">NTF-2</shortName>
    </recommendedName>
</protein>
<dbReference type="AlphaFoldDB" id="A0AAI8VH43"/>